<dbReference type="InterPro" id="IPR000086">
    <property type="entry name" value="NUDIX_hydrolase_dom"/>
</dbReference>
<dbReference type="Gene3D" id="3.90.79.10">
    <property type="entry name" value="Nucleoside Triphosphate Pyrophosphohydrolase"/>
    <property type="match status" value="1"/>
</dbReference>
<dbReference type="FunFam" id="3.90.79.10:FF:000019">
    <property type="entry name" value="Thiamin pyrophosphokinase, putative"/>
    <property type="match status" value="1"/>
</dbReference>
<dbReference type="PANTHER" id="PTHR13622">
    <property type="entry name" value="THIAMIN PYROPHOSPHOKINASE"/>
    <property type="match status" value="1"/>
</dbReference>
<evidence type="ECO:0000313" key="3">
    <source>
        <dbReference type="EMBL" id="KAH8987612.1"/>
    </source>
</evidence>
<keyword evidence="3" id="KW-0378">Hydrolase</keyword>
<evidence type="ECO:0000313" key="4">
    <source>
        <dbReference type="Proteomes" id="UP001201163"/>
    </source>
</evidence>
<comment type="caution">
    <text evidence="3">The sequence shown here is derived from an EMBL/GenBank/DDBJ whole genome shotgun (WGS) entry which is preliminary data.</text>
</comment>
<feature type="domain" description="Nudix hydrolase" evidence="2">
    <location>
        <begin position="204"/>
        <end position="349"/>
    </location>
</feature>
<evidence type="ECO:0000256" key="1">
    <source>
        <dbReference type="SAM" id="MobiDB-lite"/>
    </source>
</evidence>
<dbReference type="Proteomes" id="UP001201163">
    <property type="component" value="Unassembled WGS sequence"/>
</dbReference>
<organism evidence="3 4">
    <name type="scientific">Lactarius akahatsu</name>
    <dbReference type="NCBI Taxonomy" id="416441"/>
    <lineage>
        <taxon>Eukaryota</taxon>
        <taxon>Fungi</taxon>
        <taxon>Dikarya</taxon>
        <taxon>Basidiomycota</taxon>
        <taxon>Agaricomycotina</taxon>
        <taxon>Agaricomycetes</taxon>
        <taxon>Russulales</taxon>
        <taxon>Russulaceae</taxon>
        <taxon>Lactarius</taxon>
    </lineage>
</organism>
<gene>
    <name evidence="3" type="ORF">EDB92DRAFT_1112974</name>
</gene>
<reference evidence="3" key="1">
    <citation type="submission" date="2022-01" db="EMBL/GenBank/DDBJ databases">
        <title>Comparative genomics reveals a dynamic genome evolution in the ectomycorrhizal milk-cap (Lactarius) mushrooms.</title>
        <authorList>
            <consortium name="DOE Joint Genome Institute"/>
            <person name="Lebreton A."/>
            <person name="Tang N."/>
            <person name="Kuo A."/>
            <person name="LaButti K."/>
            <person name="Drula E."/>
            <person name="Barry K."/>
            <person name="Clum A."/>
            <person name="Lipzen A."/>
            <person name="Mousain D."/>
            <person name="Ng V."/>
            <person name="Wang R."/>
            <person name="Wang X."/>
            <person name="Dai Y."/>
            <person name="Henrissat B."/>
            <person name="Grigoriev I.V."/>
            <person name="Guerin-Laguette A."/>
            <person name="Yu F."/>
            <person name="Martin F.M."/>
        </authorList>
    </citation>
    <scope>NUCLEOTIDE SEQUENCE</scope>
    <source>
        <strain evidence="3">QP</strain>
    </source>
</reference>
<dbReference type="SUPFAM" id="SSF55811">
    <property type="entry name" value="Nudix"/>
    <property type="match status" value="1"/>
</dbReference>
<dbReference type="AlphaFoldDB" id="A0AAD4LBC3"/>
<name>A0AAD4LBC3_9AGAM</name>
<protein>
    <submittedName>
        <fullName evidence="3">NUDIX hydrolase domain-like protein</fullName>
    </submittedName>
</protein>
<dbReference type="CDD" id="cd03676">
    <property type="entry name" value="NUDIX_Tnr3_like"/>
    <property type="match status" value="1"/>
</dbReference>
<dbReference type="Pfam" id="PF00293">
    <property type="entry name" value="NUDIX"/>
    <property type="match status" value="1"/>
</dbReference>
<evidence type="ECO:0000259" key="2">
    <source>
        <dbReference type="PROSITE" id="PS51462"/>
    </source>
</evidence>
<dbReference type="EMBL" id="JAKELL010000046">
    <property type="protein sequence ID" value="KAH8987612.1"/>
    <property type="molecule type" value="Genomic_DNA"/>
</dbReference>
<keyword evidence="4" id="KW-1185">Reference proteome</keyword>
<dbReference type="GO" id="GO:0044715">
    <property type="term" value="F:8-oxo-dGDP phosphatase activity"/>
    <property type="evidence" value="ECO:0007669"/>
    <property type="project" value="TreeGrafter"/>
</dbReference>
<proteinExistence type="predicted"/>
<accession>A0AAD4LBC3</accession>
<dbReference type="PROSITE" id="PS51462">
    <property type="entry name" value="NUDIX"/>
    <property type="match status" value="1"/>
</dbReference>
<dbReference type="PANTHER" id="PTHR13622:SF8">
    <property type="entry name" value="THIAMIN PYROPHOSPHOKINASE 1"/>
    <property type="match status" value="1"/>
</dbReference>
<feature type="region of interest" description="Disordered" evidence="1">
    <location>
        <begin position="75"/>
        <end position="96"/>
    </location>
</feature>
<dbReference type="InterPro" id="IPR015797">
    <property type="entry name" value="NUDIX_hydrolase-like_dom_sf"/>
</dbReference>
<sequence>MSEKESTTMASEKSLIDVFNTCDNFRPHLSPEHLVPFLLSQNTRPALGLLRSSVVAALRADNAWRAVHGHPLAWDIPEPAPADAHPPSTESDSSPLPPPPYIAFAPLLASGTPAARTLALAETLERWRTAANGNQDGNEPASAFADAIGGTRWRAEWYDVYVAPGDALRTDGRDPRTVLEVPRGASGYVFSMERSACALFGVVTYGVHMTVYERDGDRDGGRVRVWVPRRALTKPTFPGFLDNSVAGGIPGGMTALDSIVKEAAEEASLDPELVRERVRAVGAVAYYYQTQAGWLQPEVEYVYDMCVEPGEVRLAPMDGEVESFELLPLDEVVARMHAGEFKPNCAVVLIDFMVRHGYLTPENEPRYLEITQRLHGQFDLERW</sequence>